<evidence type="ECO:0000313" key="6">
    <source>
        <dbReference type="Proteomes" id="UP000075346"/>
    </source>
</evidence>
<gene>
    <name evidence="5" type="ORF">ATY35_20595</name>
    <name evidence="4" type="ORF">ATY35_20970</name>
    <name evidence="3" type="ORF">ATY37_20390</name>
    <name evidence="2" type="ORF">AUQ44_01705</name>
</gene>
<proteinExistence type="predicted"/>
<protein>
    <submittedName>
        <fullName evidence="2">Uncharacterized protein</fullName>
    </submittedName>
</protein>
<keyword evidence="1" id="KW-0812">Transmembrane</keyword>
<keyword evidence="8" id="KW-1185">Reference proteome</keyword>
<accession>A0A151JFS8</accession>
<reference evidence="2 6" key="1">
    <citation type="submission" date="2015-12" db="EMBL/GenBank/DDBJ databases">
        <authorList>
            <person name="Shamseldin A."/>
            <person name="Moawad H."/>
            <person name="Abd El-Rahim W.M."/>
            <person name="Sadowsky M.J."/>
        </authorList>
    </citation>
    <scope>NUCLEOTIDE SEQUENCE [LARGE SCALE GENOMIC DNA]</scope>
    <source>
        <strain evidence="6">2538-88</strain>
        <strain evidence="2">2756-81</strain>
    </source>
</reference>
<evidence type="ECO:0000313" key="5">
    <source>
        <dbReference type="EMBL" id="KYN90888.1"/>
    </source>
</evidence>
<dbReference type="EMBL" id="LOBR01000086">
    <property type="protein sequence ID" value="KYN83842.1"/>
    <property type="molecule type" value="Genomic_DNA"/>
</dbReference>
<dbReference type="EMBL" id="LOMK01000001">
    <property type="protein sequence ID" value="KYN24639.1"/>
    <property type="molecule type" value="Genomic_DNA"/>
</dbReference>
<organism evidence="2 7">
    <name type="scientific">Vibrio cidicii</name>
    <dbReference type="NCBI Taxonomy" id="1763883"/>
    <lineage>
        <taxon>Bacteria</taxon>
        <taxon>Pseudomonadati</taxon>
        <taxon>Pseudomonadota</taxon>
        <taxon>Gammaproteobacteria</taxon>
        <taxon>Vibrionales</taxon>
        <taxon>Vibrionaceae</taxon>
        <taxon>Vibrio</taxon>
    </lineage>
</organism>
<keyword evidence="1" id="KW-0472">Membrane</keyword>
<evidence type="ECO:0000256" key="1">
    <source>
        <dbReference type="SAM" id="Phobius"/>
    </source>
</evidence>
<evidence type="ECO:0000313" key="3">
    <source>
        <dbReference type="EMBL" id="KYN83842.1"/>
    </source>
</evidence>
<evidence type="ECO:0000313" key="4">
    <source>
        <dbReference type="EMBL" id="KYN90497.1"/>
    </source>
</evidence>
<evidence type="ECO:0000313" key="7">
    <source>
        <dbReference type="Proteomes" id="UP000075349"/>
    </source>
</evidence>
<dbReference type="EMBL" id="LOBP01000011">
    <property type="protein sequence ID" value="KYN90888.1"/>
    <property type="molecule type" value="Genomic_DNA"/>
</dbReference>
<reference evidence="7 8" key="2">
    <citation type="submission" date="2015-12" db="EMBL/GenBank/DDBJ databases">
        <authorList>
            <person name="Tarr C.L."/>
            <person name="Gladney L.M."/>
        </authorList>
    </citation>
    <scope>NUCLEOTIDE SEQUENCE [LARGE SCALE GENOMIC DNA]</scope>
    <source>
        <strain evidence="4 8">1048-83</strain>
        <strain evidence="3">2538-88</strain>
        <strain evidence="7">2756-81</strain>
    </source>
</reference>
<accession>A0A151KUJ7</accession>
<evidence type="ECO:0000313" key="8">
    <source>
        <dbReference type="Proteomes" id="UP000075609"/>
    </source>
</evidence>
<dbReference type="Proteomes" id="UP000075609">
    <property type="component" value="Unassembled WGS sequence"/>
</dbReference>
<name>A0A151JFS8_9VIBR</name>
<dbReference type="Proteomes" id="UP000075349">
    <property type="component" value="Unassembled WGS sequence"/>
</dbReference>
<dbReference type="AlphaFoldDB" id="A0A151JFS8"/>
<comment type="caution">
    <text evidence="2">The sequence shown here is derived from an EMBL/GenBank/DDBJ whole genome shotgun (WGS) entry which is preliminary data.</text>
</comment>
<evidence type="ECO:0000313" key="2">
    <source>
        <dbReference type="EMBL" id="KYN24639.1"/>
    </source>
</evidence>
<sequence length="67" mass="7601">MGILVFIATIVLVKFIEAQLGFTYNIFSDPFNVKLAALDLMLFVSIYAALTFVCEKSFAYLRKKQQS</sequence>
<dbReference type="EMBL" id="LOBP01000050">
    <property type="protein sequence ID" value="KYN90497.1"/>
    <property type="molecule type" value="Genomic_DNA"/>
</dbReference>
<feature type="transmembrane region" description="Helical" evidence="1">
    <location>
        <begin position="34"/>
        <end position="54"/>
    </location>
</feature>
<keyword evidence="1" id="KW-1133">Transmembrane helix</keyword>
<dbReference type="Proteomes" id="UP000075346">
    <property type="component" value="Unassembled WGS sequence"/>
</dbReference>